<name>A0ABR1ZHX2_9ROSI</name>
<accession>A0ABR1ZHX2</accession>
<organism evidence="1 2">
    <name type="scientific">Hibiscus sabdariffa</name>
    <name type="common">roselle</name>
    <dbReference type="NCBI Taxonomy" id="183260"/>
    <lineage>
        <taxon>Eukaryota</taxon>
        <taxon>Viridiplantae</taxon>
        <taxon>Streptophyta</taxon>
        <taxon>Embryophyta</taxon>
        <taxon>Tracheophyta</taxon>
        <taxon>Spermatophyta</taxon>
        <taxon>Magnoliopsida</taxon>
        <taxon>eudicotyledons</taxon>
        <taxon>Gunneridae</taxon>
        <taxon>Pentapetalae</taxon>
        <taxon>rosids</taxon>
        <taxon>malvids</taxon>
        <taxon>Malvales</taxon>
        <taxon>Malvaceae</taxon>
        <taxon>Malvoideae</taxon>
        <taxon>Hibiscus</taxon>
    </lineage>
</organism>
<sequence length="103" mass="11241">MVLPVPPILSGSVGIYTLGLVATFGVAGCERARGTFPEFLIVEVHKWVQTSSFGQNDYTREVNQISGNTTVLFANVILIRANVVSSRVNVVKRTKWAYASLNV</sequence>
<evidence type="ECO:0008006" key="3">
    <source>
        <dbReference type="Google" id="ProtNLM"/>
    </source>
</evidence>
<dbReference type="EMBL" id="JBBPBN010001085">
    <property type="protein sequence ID" value="KAK8479986.1"/>
    <property type="molecule type" value="Genomic_DNA"/>
</dbReference>
<keyword evidence="2" id="KW-1185">Reference proteome</keyword>
<dbReference type="Proteomes" id="UP001396334">
    <property type="component" value="Unassembled WGS sequence"/>
</dbReference>
<evidence type="ECO:0000313" key="2">
    <source>
        <dbReference type="Proteomes" id="UP001396334"/>
    </source>
</evidence>
<reference evidence="1 2" key="1">
    <citation type="journal article" date="2024" name="G3 (Bethesda)">
        <title>Genome assembly of Hibiscus sabdariffa L. provides insights into metabolisms of medicinal natural products.</title>
        <authorList>
            <person name="Kim T."/>
        </authorList>
    </citation>
    <scope>NUCLEOTIDE SEQUENCE [LARGE SCALE GENOMIC DNA]</scope>
    <source>
        <strain evidence="1">TK-2024</strain>
        <tissue evidence="1">Old leaves</tissue>
    </source>
</reference>
<protein>
    <recommendedName>
        <fullName evidence="3">Secreted protein</fullName>
    </recommendedName>
</protein>
<comment type="caution">
    <text evidence="1">The sequence shown here is derived from an EMBL/GenBank/DDBJ whole genome shotgun (WGS) entry which is preliminary data.</text>
</comment>
<gene>
    <name evidence="1" type="ORF">V6N11_069357</name>
</gene>
<evidence type="ECO:0000313" key="1">
    <source>
        <dbReference type="EMBL" id="KAK8479986.1"/>
    </source>
</evidence>
<proteinExistence type="predicted"/>